<dbReference type="GO" id="GO:0022857">
    <property type="term" value="F:transmembrane transporter activity"/>
    <property type="evidence" value="ECO:0007669"/>
    <property type="project" value="InterPro"/>
</dbReference>
<dbReference type="InterPro" id="IPR036259">
    <property type="entry name" value="MFS_trans_sf"/>
</dbReference>
<dbReference type="InParanoid" id="A0A7M7JHM1"/>
<dbReference type="AlphaFoldDB" id="A0A7M7JHM1"/>
<dbReference type="PANTHER" id="PTHR23121:SF10">
    <property type="entry name" value="MAJOR FACILITATOR SUPERFAMILY DOMAIN-CONTAINING PROTEIN 4A"/>
    <property type="match status" value="1"/>
</dbReference>
<keyword evidence="1 5" id="KW-0812">Transmembrane</keyword>
<feature type="transmembrane region" description="Helical" evidence="5">
    <location>
        <begin position="31"/>
        <end position="52"/>
    </location>
</feature>
<organism evidence="6 7">
    <name type="scientific">Varroa destructor</name>
    <name type="common">Honeybee mite</name>
    <dbReference type="NCBI Taxonomy" id="109461"/>
    <lineage>
        <taxon>Eukaryota</taxon>
        <taxon>Metazoa</taxon>
        <taxon>Ecdysozoa</taxon>
        <taxon>Arthropoda</taxon>
        <taxon>Chelicerata</taxon>
        <taxon>Arachnida</taxon>
        <taxon>Acari</taxon>
        <taxon>Parasitiformes</taxon>
        <taxon>Mesostigmata</taxon>
        <taxon>Gamasina</taxon>
        <taxon>Dermanyssoidea</taxon>
        <taxon>Varroidae</taxon>
        <taxon>Varroa</taxon>
    </lineage>
</organism>
<keyword evidence="3 5" id="KW-0472">Membrane</keyword>
<dbReference type="Proteomes" id="UP000594260">
    <property type="component" value="Unplaced"/>
</dbReference>
<evidence type="ECO:0000256" key="4">
    <source>
        <dbReference type="ARBA" id="ARBA00040840"/>
    </source>
</evidence>
<dbReference type="SUPFAM" id="SSF103473">
    <property type="entry name" value="MFS general substrate transporter"/>
    <property type="match status" value="1"/>
</dbReference>
<dbReference type="InterPro" id="IPR011701">
    <property type="entry name" value="MFS"/>
</dbReference>
<feature type="transmembrane region" description="Helical" evidence="5">
    <location>
        <begin position="118"/>
        <end position="141"/>
    </location>
</feature>
<dbReference type="OrthoDB" id="6512734at2759"/>
<feature type="transmembrane region" description="Helical" evidence="5">
    <location>
        <begin position="223"/>
        <end position="245"/>
    </location>
</feature>
<evidence type="ECO:0000256" key="3">
    <source>
        <dbReference type="ARBA" id="ARBA00023136"/>
    </source>
</evidence>
<feature type="transmembrane region" description="Helical" evidence="5">
    <location>
        <begin position="363"/>
        <end position="388"/>
    </location>
</feature>
<name>A0A7M7JHM1_VARDE</name>
<evidence type="ECO:0000313" key="7">
    <source>
        <dbReference type="Proteomes" id="UP000594260"/>
    </source>
</evidence>
<protein>
    <recommendedName>
        <fullName evidence="4">Major facilitator superfamily domain-containing protein 4A</fullName>
    </recommendedName>
</protein>
<accession>A0A7M7JHM1</accession>
<keyword evidence="2 5" id="KW-1133">Transmembrane helix</keyword>
<feature type="transmembrane region" description="Helical" evidence="5">
    <location>
        <begin position="94"/>
        <end position="112"/>
    </location>
</feature>
<feature type="transmembrane region" description="Helical" evidence="5">
    <location>
        <begin position="153"/>
        <end position="171"/>
    </location>
</feature>
<dbReference type="GeneID" id="111244747"/>
<evidence type="ECO:0000256" key="1">
    <source>
        <dbReference type="ARBA" id="ARBA00022692"/>
    </source>
</evidence>
<dbReference type="Gene3D" id="1.20.1250.20">
    <property type="entry name" value="MFS general substrate transporter like domains"/>
    <property type="match status" value="2"/>
</dbReference>
<proteinExistence type="predicted"/>
<dbReference type="Pfam" id="PF07690">
    <property type="entry name" value="MFS_1"/>
    <property type="match status" value="1"/>
</dbReference>
<feature type="transmembrane region" description="Helical" evidence="5">
    <location>
        <begin position="64"/>
        <end position="87"/>
    </location>
</feature>
<dbReference type="EnsemblMetazoa" id="XM_022792127">
    <property type="protein sequence ID" value="XP_022647862"/>
    <property type="gene ID" value="LOC111244747"/>
</dbReference>
<dbReference type="KEGG" id="vde:111244747"/>
<evidence type="ECO:0000256" key="2">
    <source>
        <dbReference type="ARBA" id="ARBA00022989"/>
    </source>
</evidence>
<evidence type="ECO:0000313" key="6">
    <source>
        <dbReference type="EnsemblMetazoa" id="XP_022647862"/>
    </source>
</evidence>
<keyword evidence="7" id="KW-1185">Reference proteome</keyword>
<feature type="transmembrane region" description="Helical" evidence="5">
    <location>
        <begin position="426"/>
        <end position="448"/>
    </location>
</feature>
<sequence length="500" mass="55427">MVSGMVETKIVPEKKECEEKRSKLVKYGQTVNLNLGCFGMGLMTSVIGTTLLDLTEVYETRIDLASHIITSRGCGALLGSFFGGMLLDRFNMQVLITTAFFIASIAICLIPVCPTLTLAYGVTLVYGLTVGIFDTGANIWIINLWGNKNGPMLQIYHFAFGVGGLLSPIVAEPFLSLHHKDASASIAHSHMPRSIDLFDPMVDPIINNTLPTQLYLRPSRIEVPYGLIAAIHFMLFVSMLVFYCIDPRDPKPQKKAEGDEPQPSALKRYSLLMCLSFYLMIYVALESCLGQMLSAFAVKSKLQFTKTQASYLSSLFWTTFTMSRVFSAFWALHSSPRCMMFTEHAMSLAAFFLFLWFGETSRIMVWVCAALVGIGAAGMFATAITWTVEYMALSNKMMSVSTVFSGSGGMAPPFIVGRFIDENPMILMYTCTAITCILTGIMAAMWAITSTMTARKSMVVVPVEMDDNRGVDAEKAKTILSSFRVPIKTIYETWPVFLWH</sequence>
<reference evidence="6" key="1">
    <citation type="submission" date="2021-01" db="UniProtKB">
        <authorList>
            <consortium name="EnsemblMetazoa"/>
        </authorList>
    </citation>
    <scope>IDENTIFICATION</scope>
</reference>
<dbReference type="RefSeq" id="XP_022647862.1">
    <property type="nucleotide sequence ID" value="XM_022792127.1"/>
</dbReference>
<dbReference type="PANTHER" id="PTHR23121">
    <property type="entry name" value="SODIUM-DEPENDENT GLUCOSE TRANSPORTER 1"/>
    <property type="match status" value="1"/>
</dbReference>
<evidence type="ECO:0000256" key="5">
    <source>
        <dbReference type="SAM" id="Phobius"/>
    </source>
</evidence>
<dbReference type="OMA" id="CTNFLQA"/>
<feature type="transmembrane region" description="Helical" evidence="5">
    <location>
        <begin position="339"/>
        <end position="357"/>
    </location>
</feature>